<dbReference type="PANTHER" id="PTHR21310:SF42">
    <property type="entry name" value="BIFUNCTIONAL AAC_APH"/>
    <property type="match status" value="1"/>
</dbReference>
<dbReference type="EMBL" id="DXBY01000126">
    <property type="protein sequence ID" value="HIZ35568.1"/>
    <property type="molecule type" value="Genomic_DNA"/>
</dbReference>
<sequence>MMHADQLTITADDVAHLVREQFPRFADLPVRAVPSAGTVNALFRLGEDLVVRLRLQPSADARDLVHQEVAAARRLLDVSPVPTPVPVAVGEPGPGYPMPWQIYEWLPGRTADTVAVSDWRGIARGLAAFVRAVWSMPTEGQVFDGAGRGGELSHHDRSVTEALARSRHLVDVDALTAIWQRLRVLPRTRADAWAHNDLMPGNLIVVPTSSGGHGDPTDTNAPEGGSGWSLGAVIDVGMLAVADPAMDLQPAWNCLDGAGREVFRAELGVDEVTWERGKAWAFVQALPCLWYYEETNPVMSRTALRTLQAILADE</sequence>
<proteinExistence type="predicted"/>
<dbReference type="InterPro" id="IPR051678">
    <property type="entry name" value="AGP_Transferase"/>
</dbReference>
<feature type="domain" description="Aminoglycoside phosphotransferase" evidence="1">
    <location>
        <begin position="37"/>
        <end position="206"/>
    </location>
</feature>
<reference evidence="2" key="2">
    <citation type="submission" date="2021-04" db="EMBL/GenBank/DDBJ databases">
        <authorList>
            <person name="Gilroy R."/>
        </authorList>
    </citation>
    <scope>NUCLEOTIDE SEQUENCE</scope>
    <source>
        <strain evidence="2">ChiGjej4B4-7305</strain>
    </source>
</reference>
<reference evidence="2" key="1">
    <citation type="journal article" date="2021" name="PeerJ">
        <title>Extensive microbial diversity within the chicken gut microbiome revealed by metagenomics and culture.</title>
        <authorList>
            <person name="Gilroy R."/>
            <person name="Ravi A."/>
            <person name="Getino M."/>
            <person name="Pursley I."/>
            <person name="Horton D.L."/>
            <person name="Alikhan N.F."/>
            <person name="Baker D."/>
            <person name="Gharbi K."/>
            <person name="Hall N."/>
            <person name="Watson M."/>
            <person name="Adriaenssens E.M."/>
            <person name="Foster-Nyarko E."/>
            <person name="Jarju S."/>
            <person name="Secka A."/>
            <person name="Antonio M."/>
            <person name="Oren A."/>
            <person name="Chaudhuri R.R."/>
            <person name="La Ragione R."/>
            <person name="Hildebrand F."/>
            <person name="Pallen M.J."/>
        </authorList>
    </citation>
    <scope>NUCLEOTIDE SEQUENCE</scope>
    <source>
        <strain evidence="2">ChiGjej4B4-7305</strain>
    </source>
</reference>
<protein>
    <submittedName>
        <fullName evidence="2">Phosphotransferase</fullName>
    </submittedName>
</protein>
<dbReference type="Gene3D" id="3.30.200.20">
    <property type="entry name" value="Phosphorylase Kinase, domain 1"/>
    <property type="match status" value="1"/>
</dbReference>
<evidence type="ECO:0000259" key="1">
    <source>
        <dbReference type="Pfam" id="PF01636"/>
    </source>
</evidence>
<dbReference type="InterPro" id="IPR002575">
    <property type="entry name" value="Aminoglycoside_PTrfase"/>
</dbReference>
<organism evidence="2 3">
    <name type="scientific">Candidatus Ruania gallistercoris</name>
    <dbReference type="NCBI Taxonomy" id="2838746"/>
    <lineage>
        <taxon>Bacteria</taxon>
        <taxon>Bacillati</taxon>
        <taxon>Actinomycetota</taxon>
        <taxon>Actinomycetes</taxon>
        <taxon>Micrococcales</taxon>
        <taxon>Ruaniaceae</taxon>
        <taxon>Ruania</taxon>
    </lineage>
</organism>
<dbReference type="SUPFAM" id="SSF56112">
    <property type="entry name" value="Protein kinase-like (PK-like)"/>
    <property type="match status" value="1"/>
</dbReference>
<gene>
    <name evidence="2" type="ORF">H9815_07300</name>
</gene>
<comment type="caution">
    <text evidence="2">The sequence shown here is derived from an EMBL/GenBank/DDBJ whole genome shotgun (WGS) entry which is preliminary data.</text>
</comment>
<dbReference type="Gene3D" id="3.90.1200.10">
    <property type="match status" value="1"/>
</dbReference>
<evidence type="ECO:0000313" key="2">
    <source>
        <dbReference type="EMBL" id="HIZ35568.1"/>
    </source>
</evidence>
<dbReference type="InterPro" id="IPR011009">
    <property type="entry name" value="Kinase-like_dom_sf"/>
</dbReference>
<name>A0A9D2EDP4_9MICO</name>
<dbReference type="AlphaFoldDB" id="A0A9D2EDP4"/>
<accession>A0A9D2EDP4</accession>
<evidence type="ECO:0000313" key="3">
    <source>
        <dbReference type="Proteomes" id="UP000824037"/>
    </source>
</evidence>
<dbReference type="PANTHER" id="PTHR21310">
    <property type="entry name" value="AMINOGLYCOSIDE PHOSPHOTRANSFERASE-RELATED-RELATED"/>
    <property type="match status" value="1"/>
</dbReference>
<dbReference type="Proteomes" id="UP000824037">
    <property type="component" value="Unassembled WGS sequence"/>
</dbReference>
<dbReference type="Pfam" id="PF01636">
    <property type="entry name" value="APH"/>
    <property type="match status" value="1"/>
</dbReference>